<accession>A0AAN7RZJ3</accession>
<dbReference type="InterPro" id="IPR000477">
    <property type="entry name" value="RT_dom"/>
</dbReference>
<dbReference type="CDD" id="cd01650">
    <property type="entry name" value="RT_nLTR_like"/>
    <property type="match status" value="2"/>
</dbReference>
<dbReference type="Proteomes" id="UP001333110">
    <property type="component" value="Unassembled WGS sequence"/>
</dbReference>
<dbReference type="EMBL" id="JAUNZN010000002">
    <property type="protein sequence ID" value="KAK4826714.1"/>
    <property type="molecule type" value="Genomic_DNA"/>
</dbReference>
<dbReference type="PANTHER" id="PTHR33332">
    <property type="entry name" value="REVERSE TRANSCRIPTASE DOMAIN-CONTAINING PROTEIN"/>
    <property type="match status" value="1"/>
</dbReference>
<feature type="domain" description="Reverse transcriptase" evidence="2">
    <location>
        <begin position="380"/>
        <end position="644"/>
    </location>
</feature>
<organism evidence="3 4">
    <name type="scientific">Mycteria americana</name>
    <name type="common">Wood stork</name>
    <dbReference type="NCBI Taxonomy" id="33587"/>
    <lineage>
        <taxon>Eukaryota</taxon>
        <taxon>Metazoa</taxon>
        <taxon>Chordata</taxon>
        <taxon>Craniata</taxon>
        <taxon>Vertebrata</taxon>
        <taxon>Euteleostomi</taxon>
        <taxon>Archelosauria</taxon>
        <taxon>Archosauria</taxon>
        <taxon>Dinosauria</taxon>
        <taxon>Saurischia</taxon>
        <taxon>Theropoda</taxon>
        <taxon>Coelurosauria</taxon>
        <taxon>Aves</taxon>
        <taxon>Neognathae</taxon>
        <taxon>Neoaves</taxon>
        <taxon>Aequornithes</taxon>
        <taxon>Ciconiiformes</taxon>
        <taxon>Ciconiidae</taxon>
        <taxon>Mycteria</taxon>
    </lineage>
</organism>
<evidence type="ECO:0000313" key="4">
    <source>
        <dbReference type="Proteomes" id="UP001333110"/>
    </source>
</evidence>
<evidence type="ECO:0000256" key="1">
    <source>
        <dbReference type="SAM" id="MobiDB-lite"/>
    </source>
</evidence>
<dbReference type="SUPFAM" id="SSF56672">
    <property type="entry name" value="DNA/RNA polymerases"/>
    <property type="match status" value="2"/>
</dbReference>
<dbReference type="AlphaFoldDB" id="A0AAN7RZJ3"/>
<gene>
    <name evidence="3" type="ORF">QYF61_010929</name>
</gene>
<dbReference type="InterPro" id="IPR043502">
    <property type="entry name" value="DNA/RNA_pol_sf"/>
</dbReference>
<dbReference type="PRINTS" id="PR01345">
    <property type="entry name" value="CERVTRCPTASE"/>
</dbReference>
<keyword evidence="4" id="KW-1185">Reference proteome</keyword>
<protein>
    <recommendedName>
        <fullName evidence="2">Reverse transcriptase domain-containing protein</fullName>
    </recommendedName>
</protein>
<name>A0AAN7RZJ3_MYCAM</name>
<comment type="caution">
    <text evidence="3">The sequence shown here is derived from an EMBL/GenBank/DDBJ whole genome shotgun (WGS) entry which is preliminary data.</text>
</comment>
<evidence type="ECO:0000259" key="2">
    <source>
        <dbReference type="PROSITE" id="PS50878"/>
    </source>
</evidence>
<feature type="region of interest" description="Disordered" evidence="1">
    <location>
        <begin position="312"/>
        <end position="339"/>
    </location>
</feature>
<feature type="domain" description="Reverse transcriptase" evidence="2">
    <location>
        <begin position="1"/>
        <end position="191"/>
    </location>
</feature>
<dbReference type="Pfam" id="PF00078">
    <property type="entry name" value="RVT_1"/>
    <property type="match status" value="2"/>
</dbReference>
<dbReference type="PROSITE" id="PS50878">
    <property type="entry name" value="RT_POL"/>
    <property type="match status" value="2"/>
</dbReference>
<sequence>MKGRSCLTNQIYFYDKVTHLVDEGEAVDVVYSDFSKAFDTVSHSILLEKLAAHGLDRCTLRWVKIWLDGRAQRVVVNGVKSSWQPVTSGVPQGSVLGPVLFNIFINDLDEGIECTLSKFADDTKLGGSVDLLEGRKALQRDLDRLDRWAEVSCMGFKAAKCKVLHLGHNNPMHGEEWLESCPAEKDLGVLVDSWLNVSQQCAQVAKKANSILACIKNSVASRTREVIVPLYLALVRPHLESCVQFWAPQYKRDIEVLECVQRRAMKLVKGLEHKSYEEWLRELGLFSLEKRRLRGDLLALYNYLKGVFSGNRSPHPSRVNGQHVGDQGGKAPPTVREDQVRDHLRNLNIHKSMGHEKMHPRVLRELAAVAAKPLSMIFEKSGQSGEVLGDWKKGNITPIFKKGRKEDPGNYQPVSLTSVPGKIMEQILLEAMLEHMEDREVIRDSQHGFTKGKSCLTNLVAFYEGVTTSVDKGKAMDVIYLDFCKAFDTVPHNILLSKLERHGFDGWTVQWMRNWLDGHIQRVVVNGSMSRWRSVTSGVPQGSVLGPVLFNIFINDIDSEIKCTLNKFADDTKLSGAADMPEGWDVIQRDLDKLEKWACVNFMRFNKAKCRVLHLGRGNPRFQYRLGDDVIESSPAEKDLGVLVDEKLDMSRQCVLAAQKANHTLGCIKRSVASRSREVILPLYPALVRPHLEYCIQLWSPQHKKDMELLEQVQRKATKMIRGLEHLSYEDRLRELGLFSLETRRLQGDLIAAFQYLKGAYRKDGDRLVSKACCDRTRSNGFRLSEGRFRLDLRKKFFTVRVVRH</sequence>
<proteinExistence type="predicted"/>
<evidence type="ECO:0000313" key="3">
    <source>
        <dbReference type="EMBL" id="KAK4826714.1"/>
    </source>
</evidence>
<reference evidence="3 4" key="1">
    <citation type="journal article" date="2023" name="J. Hered.">
        <title>Chromosome-level genome of the wood stork (Mycteria americana) provides insight into avian chromosome evolution.</title>
        <authorList>
            <person name="Flamio R. Jr."/>
            <person name="Ramstad K.M."/>
        </authorList>
    </citation>
    <scope>NUCLEOTIDE SEQUENCE [LARGE SCALE GENOMIC DNA]</scope>
    <source>
        <strain evidence="3">JAX WOST 10</strain>
    </source>
</reference>